<organism evidence="2 3">
    <name type="scientific">Brachionus plicatilis</name>
    <name type="common">Marine rotifer</name>
    <name type="synonym">Brachionus muelleri</name>
    <dbReference type="NCBI Taxonomy" id="10195"/>
    <lineage>
        <taxon>Eukaryota</taxon>
        <taxon>Metazoa</taxon>
        <taxon>Spiralia</taxon>
        <taxon>Gnathifera</taxon>
        <taxon>Rotifera</taxon>
        <taxon>Eurotatoria</taxon>
        <taxon>Monogononta</taxon>
        <taxon>Pseudotrocha</taxon>
        <taxon>Ploima</taxon>
        <taxon>Brachionidae</taxon>
        <taxon>Brachionus</taxon>
    </lineage>
</organism>
<evidence type="ECO:0000313" key="2">
    <source>
        <dbReference type="EMBL" id="RNA25864.1"/>
    </source>
</evidence>
<dbReference type="EMBL" id="REGN01002844">
    <property type="protein sequence ID" value="RNA25864.1"/>
    <property type="molecule type" value="Genomic_DNA"/>
</dbReference>
<keyword evidence="3" id="KW-1185">Reference proteome</keyword>
<sequence>MYNRLKPFFNSVRILYKRNREENKQYITTFLCIQFYVIFYIAESGGKNKFFPKQFLDMSCQRNKKLFQFE</sequence>
<evidence type="ECO:0000256" key="1">
    <source>
        <dbReference type="SAM" id="Phobius"/>
    </source>
</evidence>
<keyword evidence="1" id="KW-0812">Transmembrane</keyword>
<keyword evidence="1" id="KW-0472">Membrane</keyword>
<evidence type="ECO:0000313" key="3">
    <source>
        <dbReference type="Proteomes" id="UP000276133"/>
    </source>
</evidence>
<dbReference type="AlphaFoldDB" id="A0A3M7RQP0"/>
<protein>
    <submittedName>
        <fullName evidence="2">Uncharacterized protein</fullName>
    </submittedName>
</protein>
<accession>A0A3M7RQP0</accession>
<name>A0A3M7RQP0_BRAPC</name>
<reference evidence="2 3" key="1">
    <citation type="journal article" date="2018" name="Sci. Rep.">
        <title>Genomic signatures of local adaptation to the degree of environmental predictability in rotifers.</title>
        <authorList>
            <person name="Franch-Gras L."/>
            <person name="Hahn C."/>
            <person name="Garcia-Roger E.M."/>
            <person name="Carmona M.J."/>
            <person name="Serra M."/>
            <person name="Gomez A."/>
        </authorList>
    </citation>
    <scope>NUCLEOTIDE SEQUENCE [LARGE SCALE GENOMIC DNA]</scope>
    <source>
        <strain evidence="2">HYR1</strain>
    </source>
</reference>
<comment type="caution">
    <text evidence="2">The sequence shown here is derived from an EMBL/GenBank/DDBJ whole genome shotgun (WGS) entry which is preliminary data.</text>
</comment>
<gene>
    <name evidence="2" type="ORF">BpHYR1_034345</name>
</gene>
<keyword evidence="1" id="KW-1133">Transmembrane helix</keyword>
<dbReference type="Proteomes" id="UP000276133">
    <property type="component" value="Unassembled WGS sequence"/>
</dbReference>
<proteinExistence type="predicted"/>
<feature type="transmembrane region" description="Helical" evidence="1">
    <location>
        <begin position="26"/>
        <end position="42"/>
    </location>
</feature>